<dbReference type="PANTHER" id="PTHR46865">
    <property type="entry name" value="OXIDOREDUCTASE-RELATED"/>
    <property type="match status" value="1"/>
</dbReference>
<dbReference type="Gene3D" id="3.30.9.10">
    <property type="entry name" value="D-Amino Acid Oxidase, subunit A, domain 2"/>
    <property type="match status" value="1"/>
</dbReference>
<dbReference type="Pfam" id="PF01494">
    <property type="entry name" value="FAD_binding_3"/>
    <property type="match status" value="1"/>
</dbReference>
<evidence type="ECO:0000256" key="2">
    <source>
        <dbReference type="ARBA" id="ARBA00022827"/>
    </source>
</evidence>
<name>A0A179FCT3_METCM</name>
<dbReference type="Gene3D" id="3.50.50.60">
    <property type="entry name" value="FAD/NAD(P)-binding domain"/>
    <property type="match status" value="1"/>
</dbReference>
<feature type="domain" description="FAD-binding" evidence="4">
    <location>
        <begin position="5"/>
        <end position="167"/>
    </location>
</feature>
<dbReference type="OrthoDB" id="655030at2759"/>
<dbReference type="RefSeq" id="XP_018140965.1">
    <property type="nucleotide sequence ID" value="XM_018288369.1"/>
</dbReference>
<dbReference type="PRINTS" id="PR00420">
    <property type="entry name" value="RNGMNOXGNASE"/>
</dbReference>
<evidence type="ECO:0000256" key="1">
    <source>
        <dbReference type="ARBA" id="ARBA00022630"/>
    </source>
</evidence>
<dbReference type="InterPro" id="IPR051704">
    <property type="entry name" value="FAD_aromatic-hydroxylase"/>
</dbReference>
<proteinExistence type="predicted"/>
<keyword evidence="2" id="KW-0274">FAD</keyword>
<sequence>MPLRILISGAGIAGLSLAYWLSKLDHSVTVVERSPALRTNGLQLDLRGHGIEVMKRMGIEAAFRENSAPELGIQLVDTHGRRWAYFGANTTGKGSQSFTSEFEIMRGDFCRILHDAAKEKVRYIFGSSIERYEDREERIHVWFTNGTDEEFDLVVGADGLYSRTRKMMFGSDGFHPLRENIAYLRIPKPFIPGEEYVATAYVAPGGKFVLTRRNNPDELQVYFSSKHVSERLEDVARGDVEGEKAVFADEFRGVGWRTDELLAAMKDSDDFYCERQGLVKLNRWSKGRVVLLGDAGFCSAASGMGTSAAVIGAYVLAGEIGRAGRMGDALEEYERKMRPHVERIQGGMKDGFWDGVRWKGWQVRAVYWVIWMAGLVRVDRVLGWMGDGGDGWELPDYEELRDDN</sequence>
<dbReference type="InterPro" id="IPR036188">
    <property type="entry name" value="FAD/NAD-bd_sf"/>
</dbReference>
<dbReference type="InterPro" id="IPR002938">
    <property type="entry name" value="FAD-bd"/>
</dbReference>
<evidence type="ECO:0000313" key="6">
    <source>
        <dbReference type="Proteomes" id="UP000078397"/>
    </source>
</evidence>
<dbReference type="GO" id="GO:0016491">
    <property type="term" value="F:oxidoreductase activity"/>
    <property type="evidence" value="ECO:0007669"/>
    <property type="project" value="UniProtKB-KW"/>
</dbReference>
<protein>
    <submittedName>
        <fullName evidence="5">FAD binding domain-containing protein</fullName>
    </submittedName>
</protein>
<dbReference type="GO" id="GO:0071949">
    <property type="term" value="F:FAD binding"/>
    <property type="evidence" value="ECO:0007669"/>
    <property type="project" value="InterPro"/>
</dbReference>
<keyword evidence="3" id="KW-0560">Oxidoreductase</keyword>
<dbReference type="AlphaFoldDB" id="A0A179FCT3"/>
<dbReference type="Proteomes" id="UP000078397">
    <property type="component" value="Unassembled WGS sequence"/>
</dbReference>
<dbReference type="PANTHER" id="PTHR46865:SF7">
    <property type="entry name" value="MONOOXYGENASE, PUTATIVE (AFU_ORTHOLOGUE AFUA_8G07040)-RELATED"/>
    <property type="match status" value="1"/>
</dbReference>
<keyword evidence="1" id="KW-0285">Flavoprotein</keyword>
<accession>A0A179FCT3</accession>
<evidence type="ECO:0000259" key="4">
    <source>
        <dbReference type="Pfam" id="PF01494"/>
    </source>
</evidence>
<dbReference type="GeneID" id="28852363"/>
<gene>
    <name evidence="5" type="ORF">VFPPC_09910</name>
</gene>
<organism evidence="5 6">
    <name type="scientific">Pochonia chlamydosporia 170</name>
    <dbReference type="NCBI Taxonomy" id="1380566"/>
    <lineage>
        <taxon>Eukaryota</taxon>
        <taxon>Fungi</taxon>
        <taxon>Dikarya</taxon>
        <taxon>Ascomycota</taxon>
        <taxon>Pezizomycotina</taxon>
        <taxon>Sordariomycetes</taxon>
        <taxon>Hypocreomycetidae</taxon>
        <taxon>Hypocreales</taxon>
        <taxon>Clavicipitaceae</taxon>
        <taxon>Pochonia</taxon>
    </lineage>
</organism>
<keyword evidence="6" id="KW-1185">Reference proteome</keyword>
<evidence type="ECO:0000313" key="5">
    <source>
        <dbReference type="EMBL" id="OAQ63385.1"/>
    </source>
</evidence>
<evidence type="ECO:0000256" key="3">
    <source>
        <dbReference type="ARBA" id="ARBA00023002"/>
    </source>
</evidence>
<dbReference type="SUPFAM" id="SSF51905">
    <property type="entry name" value="FAD/NAD(P)-binding domain"/>
    <property type="match status" value="1"/>
</dbReference>
<dbReference type="STRING" id="1380566.A0A179FCT3"/>
<comment type="caution">
    <text evidence="5">The sequence shown here is derived from an EMBL/GenBank/DDBJ whole genome shotgun (WGS) entry which is preliminary data.</text>
</comment>
<reference evidence="5 6" key="1">
    <citation type="journal article" date="2016" name="PLoS Pathog.">
        <title>Biosynthesis of antibiotic leucinostatins in bio-control fungus Purpureocillium lilacinum and their inhibition on phytophthora revealed by genome mining.</title>
        <authorList>
            <person name="Wang G."/>
            <person name="Liu Z."/>
            <person name="Lin R."/>
            <person name="Li E."/>
            <person name="Mao Z."/>
            <person name="Ling J."/>
            <person name="Yang Y."/>
            <person name="Yin W.B."/>
            <person name="Xie B."/>
        </authorList>
    </citation>
    <scope>NUCLEOTIDE SEQUENCE [LARGE SCALE GENOMIC DNA]</scope>
    <source>
        <strain evidence="5">170</strain>
    </source>
</reference>
<dbReference type="EMBL" id="LSBJ02000006">
    <property type="protein sequence ID" value="OAQ63385.1"/>
    <property type="molecule type" value="Genomic_DNA"/>
</dbReference>
<dbReference type="KEGG" id="pchm:VFPPC_09910"/>